<feature type="region of interest" description="Disordered" evidence="1">
    <location>
        <begin position="1"/>
        <end position="51"/>
    </location>
</feature>
<evidence type="ECO:0000313" key="2">
    <source>
        <dbReference type="EMBL" id="KAJ1523213.1"/>
    </source>
</evidence>
<evidence type="ECO:0000256" key="1">
    <source>
        <dbReference type="SAM" id="MobiDB-lite"/>
    </source>
</evidence>
<proteinExistence type="predicted"/>
<feature type="compositionally biased region" description="Basic residues" evidence="1">
    <location>
        <begin position="1"/>
        <end position="12"/>
    </location>
</feature>
<sequence length="160" mass="17754">MARTKQLRRPKKAAKEKQQEPADQTHSSKLGVRKEQFKRGNTGQGNRDGLEKRLATVETSIAQMKSTIEELEKELNQCEDPEQKTILETKLKSERKTLKKLRKQAGKCRRNIGKASEEENGSNTKECEDALEVKFPGLSAGHSPQSASTDGGGSDAEEES</sequence>
<gene>
    <name evidence="2" type="ORF">ONE63_001099</name>
</gene>
<name>A0AAV7XFN5_9NEOP</name>
<accession>A0AAV7XFN5</accession>
<dbReference type="AlphaFoldDB" id="A0AAV7XFN5"/>
<reference evidence="2" key="1">
    <citation type="submission" date="2022-12" db="EMBL/GenBank/DDBJ databases">
        <title>Chromosome-level genome assembly of the bean flower thrips Megalurothrips usitatus.</title>
        <authorList>
            <person name="Ma L."/>
            <person name="Liu Q."/>
            <person name="Li H."/>
            <person name="Cai W."/>
        </authorList>
    </citation>
    <scope>NUCLEOTIDE SEQUENCE</scope>
    <source>
        <strain evidence="2">Cailab_2022a</strain>
    </source>
</reference>
<dbReference type="EMBL" id="JAPTSV010000010">
    <property type="protein sequence ID" value="KAJ1523213.1"/>
    <property type="molecule type" value="Genomic_DNA"/>
</dbReference>
<organism evidence="2 3">
    <name type="scientific">Megalurothrips usitatus</name>
    <name type="common">bean blossom thrips</name>
    <dbReference type="NCBI Taxonomy" id="439358"/>
    <lineage>
        <taxon>Eukaryota</taxon>
        <taxon>Metazoa</taxon>
        <taxon>Ecdysozoa</taxon>
        <taxon>Arthropoda</taxon>
        <taxon>Hexapoda</taxon>
        <taxon>Insecta</taxon>
        <taxon>Pterygota</taxon>
        <taxon>Neoptera</taxon>
        <taxon>Paraneoptera</taxon>
        <taxon>Thysanoptera</taxon>
        <taxon>Terebrantia</taxon>
        <taxon>Thripoidea</taxon>
        <taxon>Thripidae</taxon>
        <taxon>Megalurothrips</taxon>
    </lineage>
</organism>
<evidence type="ECO:0000313" key="3">
    <source>
        <dbReference type="Proteomes" id="UP001075354"/>
    </source>
</evidence>
<dbReference type="Proteomes" id="UP001075354">
    <property type="component" value="Chromosome 10"/>
</dbReference>
<protein>
    <submittedName>
        <fullName evidence="2">Uncharacterized protein</fullName>
    </submittedName>
</protein>
<comment type="caution">
    <text evidence="2">The sequence shown here is derived from an EMBL/GenBank/DDBJ whole genome shotgun (WGS) entry which is preliminary data.</text>
</comment>
<keyword evidence="3" id="KW-1185">Reference proteome</keyword>
<feature type="region of interest" description="Disordered" evidence="1">
    <location>
        <begin position="133"/>
        <end position="160"/>
    </location>
</feature>